<gene>
    <name evidence="2" type="ORF">pipiens_020280</name>
</gene>
<feature type="compositionally biased region" description="Basic and acidic residues" evidence="1">
    <location>
        <begin position="51"/>
        <end position="62"/>
    </location>
</feature>
<evidence type="ECO:0000256" key="1">
    <source>
        <dbReference type="SAM" id="MobiDB-lite"/>
    </source>
</evidence>
<name>A0ABD1CSV1_CULPP</name>
<dbReference type="EMBL" id="JBEHCU010009643">
    <property type="protein sequence ID" value="KAL1379519.1"/>
    <property type="molecule type" value="Genomic_DNA"/>
</dbReference>
<protein>
    <submittedName>
        <fullName evidence="2">Uncharacterized protein</fullName>
    </submittedName>
</protein>
<feature type="compositionally biased region" description="Basic and acidic residues" evidence="1">
    <location>
        <begin position="91"/>
        <end position="100"/>
    </location>
</feature>
<evidence type="ECO:0000313" key="2">
    <source>
        <dbReference type="EMBL" id="KAL1379519.1"/>
    </source>
</evidence>
<dbReference type="AlphaFoldDB" id="A0ABD1CSV1"/>
<feature type="non-terminal residue" evidence="2">
    <location>
        <position position="100"/>
    </location>
</feature>
<reference evidence="2 3" key="1">
    <citation type="submission" date="2024-05" db="EMBL/GenBank/DDBJ databases">
        <title>Culex pipiens pipiens assembly and annotation.</title>
        <authorList>
            <person name="Alout H."/>
            <person name="Durand T."/>
        </authorList>
    </citation>
    <scope>NUCLEOTIDE SEQUENCE [LARGE SCALE GENOMIC DNA]</scope>
    <source>
        <strain evidence="2">HA-2024</strain>
        <tissue evidence="2">Whole body</tissue>
    </source>
</reference>
<organism evidence="2 3">
    <name type="scientific">Culex pipiens pipiens</name>
    <name type="common">Northern house mosquito</name>
    <dbReference type="NCBI Taxonomy" id="38569"/>
    <lineage>
        <taxon>Eukaryota</taxon>
        <taxon>Metazoa</taxon>
        <taxon>Ecdysozoa</taxon>
        <taxon>Arthropoda</taxon>
        <taxon>Hexapoda</taxon>
        <taxon>Insecta</taxon>
        <taxon>Pterygota</taxon>
        <taxon>Neoptera</taxon>
        <taxon>Endopterygota</taxon>
        <taxon>Diptera</taxon>
        <taxon>Nematocera</taxon>
        <taxon>Culicoidea</taxon>
        <taxon>Culicidae</taxon>
        <taxon>Culicinae</taxon>
        <taxon>Culicini</taxon>
        <taxon>Culex</taxon>
        <taxon>Culex</taxon>
    </lineage>
</organism>
<proteinExistence type="predicted"/>
<sequence length="100" mass="10835">SYLGQIALSAVHDGHRHAAPYVDHLHRGPEPVSGSGARGNGRRRGWPGRQAQDHHRLPDAHDAGAAGDGRTGRARHRGVHLPHAHHGRVLHPAEKSQLRP</sequence>
<feature type="region of interest" description="Disordered" evidence="1">
    <location>
        <begin position="21"/>
        <end position="100"/>
    </location>
</feature>
<keyword evidence="3" id="KW-1185">Reference proteome</keyword>
<dbReference type="Proteomes" id="UP001562425">
    <property type="component" value="Unassembled WGS sequence"/>
</dbReference>
<comment type="caution">
    <text evidence="2">The sequence shown here is derived from an EMBL/GenBank/DDBJ whole genome shotgun (WGS) entry which is preliminary data.</text>
</comment>
<feature type="non-terminal residue" evidence="2">
    <location>
        <position position="1"/>
    </location>
</feature>
<accession>A0ABD1CSV1</accession>
<evidence type="ECO:0000313" key="3">
    <source>
        <dbReference type="Proteomes" id="UP001562425"/>
    </source>
</evidence>
<feature type="compositionally biased region" description="Basic residues" evidence="1">
    <location>
        <begin position="72"/>
        <end position="89"/>
    </location>
</feature>